<reference evidence="1" key="1">
    <citation type="journal article" date="2022" name="ISME J.">
        <title>Identification of active gaseous-alkane degraders at natural gas seeps.</title>
        <authorList>
            <person name="Farhan Ul Haque M."/>
            <person name="Hernandez M."/>
            <person name="Crombie A.T."/>
            <person name="Murrell J.C."/>
        </authorList>
    </citation>
    <scope>NUCLEOTIDE SEQUENCE</scope>
    <source>
        <strain evidence="1">PC2</strain>
    </source>
</reference>
<dbReference type="Proteomes" id="UP001139104">
    <property type="component" value="Unassembled WGS sequence"/>
</dbReference>
<comment type="caution">
    <text evidence="1">The sequence shown here is derived from an EMBL/GenBank/DDBJ whole genome shotgun (WGS) entry which is preliminary data.</text>
</comment>
<name>A0ABS9Z8V0_9HYPH</name>
<protein>
    <submittedName>
        <fullName evidence="1">Uncharacterized protein</fullName>
    </submittedName>
</protein>
<sequence length="323" mass="36414">MVGDSGREARTFAKDKALEATKRTAITLLPESPLGKYDDGAPFDQVQYLEAKLILKPERFTSIQAFRDFGAIVKRTAEEAGVGFIEQPELNLRPEIREIVFGDTPDFRLYNNAFILRRRIRYVDGFPVGDPEVVLKFRHPDERAATEMDVRPNIDGACKIKFKAEALPLKDQPGGYRILFSHNCQFGLSQARRPDRLNMGTLATIFPALRRLGVADKERITVVNKGIVEEVLLPLGTLDFGKGVLAKCDVSLWRTRGEHKSLVGEFAFQVKFSKREAVAEKPKRRAGAFYMTLQKEVADWLALGVTKTAMVYRLNGQELQSHE</sequence>
<dbReference type="RefSeq" id="WP_243067806.1">
    <property type="nucleotide sequence ID" value="NZ_JAIVFK010000006.1"/>
</dbReference>
<evidence type="ECO:0000313" key="2">
    <source>
        <dbReference type="Proteomes" id="UP001139104"/>
    </source>
</evidence>
<keyword evidence="2" id="KW-1185">Reference proteome</keyword>
<dbReference type="EMBL" id="JAIVFP010000001">
    <property type="protein sequence ID" value="MCI4683885.1"/>
    <property type="molecule type" value="Genomic_DNA"/>
</dbReference>
<organism evidence="1 2">
    <name type="scientific">Candidatus Rhodoblastus alkanivorans</name>
    <dbReference type="NCBI Taxonomy" id="2954117"/>
    <lineage>
        <taxon>Bacteria</taxon>
        <taxon>Pseudomonadati</taxon>
        <taxon>Pseudomonadota</taxon>
        <taxon>Alphaproteobacteria</taxon>
        <taxon>Hyphomicrobiales</taxon>
        <taxon>Rhodoblastaceae</taxon>
        <taxon>Rhodoblastus</taxon>
    </lineage>
</organism>
<gene>
    <name evidence="1" type="ORF">K2U94_14110</name>
</gene>
<proteinExistence type="predicted"/>
<accession>A0ABS9Z8V0</accession>
<evidence type="ECO:0000313" key="1">
    <source>
        <dbReference type="EMBL" id="MCI4683885.1"/>
    </source>
</evidence>